<dbReference type="SUPFAM" id="SSF53474">
    <property type="entry name" value="alpha/beta-Hydrolases"/>
    <property type="match status" value="1"/>
</dbReference>
<evidence type="ECO:0000313" key="3">
    <source>
        <dbReference type="EMBL" id="QES49773.1"/>
    </source>
</evidence>
<accession>A0A5P2D4W4</accession>
<name>A0A5P2D4W4_STRVZ</name>
<dbReference type="GO" id="GO:0016020">
    <property type="term" value="C:membrane"/>
    <property type="evidence" value="ECO:0007669"/>
    <property type="project" value="TreeGrafter"/>
</dbReference>
<dbReference type="InterPro" id="IPR050266">
    <property type="entry name" value="AB_hydrolase_sf"/>
</dbReference>
<sequence length="250" mass="26672">MIVSHDVDGPADGPAVVLLHSSVCDRRMWDAQRAPLAAAGHRVVRLDFRTCGDSPAATAPYSDEGDVLAVLDALGIERAALVGSSYGGRVALRLAAQHPDRVDRLVLLCPGVPGMQPTPDITAFDEAEEVLLDAGDLLGAAELNARTWLGPEADDATRALVRDMQLHNFEAGAGADWELELPEPEVGLGAVRVPASVFGGAHDLPGFREVSRTLAERLPEATYTELSWAGHLPALERPDEITQLILSQLR</sequence>
<feature type="domain" description="AB hydrolase-1" evidence="2">
    <location>
        <begin position="14"/>
        <end position="168"/>
    </location>
</feature>
<dbReference type="InterPro" id="IPR000073">
    <property type="entry name" value="AB_hydrolase_1"/>
</dbReference>
<dbReference type="GO" id="GO:0016787">
    <property type="term" value="F:hydrolase activity"/>
    <property type="evidence" value="ECO:0007669"/>
    <property type="project" value="UniProtKB-KW"/>
</dbReference>
<dbReference type="Gene3D" id="3.40.50.1820">
    <property type="entry name" value="alpha/beta hydrolase"/>
    <property type="match status" value="1"/>
</dbReference>
<gene>
    <name evidence="3" type="ORF">DEJ50_20095</name>
</gene>
<dbReference type="InterPro" id="IPR029058">
    <property type="entry name" value="AB_hydrolase_fold"/>
</dbReference>
<dbReference type="PANTHER" id="PTHR43798">
    <property type="entry name" value="MONOACYLGLYCEROL LIPASE"/>
    <property type="match status" value="1"/>
</dbReference>
<protein>
    <submittedName>
        <fullName evidence="3">Alpha/beta hydrolase</fullName>
    </submittedName>
</protein>
<dbReference type="AlphaFoldDB" id="A0A5P2D4W4"/>
<dbReference type="PRINTS" id="PR00111">
    <property type="entry name" value="ABHYDROLASE"/>
</dbReference>
<proteinExistence type="predicted"/>
<dbReference type="Pfam" id="PF00561">
    <property type="entry name" value="Abhydrolase_1"/>
    <property type="match status" value="1"/>
</dbReference>
<reference evidence="3 4" key="1">
    <citation type="submission" date="2018-05" db="EMBL/GenBank/DDBJ databases">
        <title>Streptomyces venezuelae.</title>
        <authorList>
            <person name="Kim W."/>
            <person name="Lee N."/>
            <person name="Cho B.-K."/>
        </authorList>
    </citation>
    <scope>NUCLEOTIDE SEQUENCE [LARGE SCALE GENOMIC DNA]</scope>
    <source>
        <strain evidence="3 4">ATCC 21782</strain>
    </source>
</reference>
<dbReference type="OrthoDB" id="495620at2"/>
<dbReference type="RefSeq" id="WP_150209345.1">
    <property type="nucleotide sequence ID" value="NZ_CP029190.1"/>
</dbReference>
<dbReference type="EMBL" id="CP029190">
    <property type="protein sequence ID" value="QES49773.1"/>
    <property type="molecule type" value="Genomic_DNA"/>
</dbReference>
<organism evidence="3 4">
    <name type="scientific">Streptomyces venezuelae</name>
    <dbReference type="NCBI Taxonomy" id="54571"/>
    <lineage>
        <taxon>Bacteria</taxon>
        <taxon>Bacillati</taxon>
        <taxon>Actinomycetota</taxon>
        <taxon>Actinomycetes</taxon>
        <taxon>Kitasatosporales</taxon>
        <taxon>Streptomycetaceae</taxon>
        <taxon>Streptomyces</taxon>
    </lineage>
</organism>
<evidence type="ECO:0000256" key="1">
    <source>
        <dbReference type="ARBA" id="ARBA00022801"/>
    </source>
</evidence>
<evidence type="ECO:0000259" key="2">
    <source>
        <dbReference type="Pfam" id="PF00561"/>
    </source>
</evidence>
<keyword evidence="1 3" id="KW-0378">Hydrolase</keyword>
<dbReference type="Proteomes" id="UP000325211">
    <property type="component" value="Chromosome"/>
</dbReference>
<evidence type="ECO:0000313" key="4">
    <source>
        <dbReference type="Proteomes" id="UP000325211"/>
    </source>
</evidence>
<dbReference type="PANTHER" id="PTHR43798:SF31">
    <property type="entry name" value="AB HYDROLASE SUPERFAMILY PROTEIN YCLE"/>
    <property type="match status" value="1"/>
</dbReference>